<dbReference type="PANTHER" id="PTHR24220:SF690">
    <property type="entry name" value="ABC TRANSPORTER, ATP-BINDING PROTEIN"/>
    <property type="match status" value="1"/>
</dbReference>
<accession>A0A1H9ER55</accession>
<organism evidence="4 5">
    <name type="scientific">Treponema bryantii</name>
    <dbReference type="NCBI Taxonomy" id="163"/>
    <lineage>
        <taxon>Bacteria</taxon>
        <taxon>Pseudomonadati</taxon>
        <taxon>Spirochaetota</taxon>
        <taxon>Spirochaetia</taxon>
        <taxon>Spirochaetales</taxon>
        <taxon>Treponemataceae</taxon>
        <taxon>Treponema</taxon>
    </lineage>
</organism>
<dbReference type="InterPro" id="IPR027417">
    <property type="entry name" value="P-loop_NTPase"/>
</dbReference>
<dbReference type="RefSeq" id="WP_074642477.1">
    <property type="nucleotide sequence ID" value="NZ_FOFU01000003.1"/>
</dbReference>
<protein>
    <submittedName>
        <fullName evidence="4">Phospholipid/cholesterol/gamma-HCH transport system ATP-binding protein</fullName>
    </submittedName>
</protein>
<dbReference type="Proteomes" id="UP000182360">
    <property type="component" value="Unassembled WGS sequence"/>
</dbReference>
<dbReference type="SUPFAM" id="SSF52540">
    <property type="entry name" value="P-loop containing nucleoside triphosphate hydrolases"/>
    <property type="match status" value="1"/>
</dbReference>
<dbReference type="OrthoDB" id="9805538at2"/>
<dbReference type="PROSITE" id="PS50893">
    <property type="entry name" value="ABC_TRANSPORTER_2"/>
    <property type="match status" value="1"/>
</dbReference>
<dbReference type="InterPro" id="IPR003593">
    <property type="entry name" value="AAA+_ATPase"/>
</dbReference>
<dbReference type="Gene3D" id="3.40.50.300">
    <property type="entry name" value="P-loop containing nucleotide triphosphate hydrolases"/>
    <property type="match status" value="1"/>
</dbReference>
<dbReference type="GO" id="GO:0022857">
    <property type="term" value="F:transmembrane transporter activity"/>
    <property type="evidence" value="ECO:0007669"/>
    <property type="project" value="TreeGrafter"/>
</dbReference>
<dbReference type="Pfam" id="PF00005">
    <property type="entry name" value="ABC_tran"/>
    <property type="match status" value="1"/>
</dbReference>
<keyword evidence="2 4" id="KW-0067">ATP-binding</keyword>
<dbReference type="PANTHER" id="PTHR24220">
    <property type="entry name" value="IMPORT ATP-BINDING PROTEIN"/>
    <property type="match status" value="1"/>
</dbReference>
<name>A0A1H9ER55_9SPIR</name>
<dbReference type="GO" id="GO:0005524">
    <property type="term" value="F:ATP binding"/>
    <property type="evidence" value="ECO:0007669"/>
    <property type="project" value="UniProtKB-KW"/>
</dbReference>
<evidence type="ECO:0000313" key="5">
    <source>
        <dbReference type="Proteomes" id="UP000182360"/>
    </source>
</evidence>
<evidence type="ECO:0000313" key="4">
    <source>
        <dbReference type="EMBL" id="SEQ28184.1"/>
    </source>
</evidence>
<keyword evidence="5" id="KW-1185">Reference proteome</keyword>
<dbReference type="GO" id="GO:0005886">
    <property type="term" value="C:plasma membrane"/>
    <property type="evidence" value="ECO:0007669"/>
    <property type="project" value="TreeGrafter"/>
</dbReference>
<dbReference type="EMBL" id="FOFU01000003">
    <property type="protein sequence ID" value="SEQ28184.1"/>
    <property type="molecule type" value="Genomic_DNA"/>
</dbReference>
<dbReference type="InterPro" id="IPR003439">
    <property type="entry name" value="ABC_transporter-like_ATP-bd"/>
</dbReference>
<evidence type="ECO:0000256" key="2">
    <source>
        <dbReference type="ARBA" id="ARBA00022840"/>
    </source>
</evidence>
<sequence>MSIFKMINVCFEDNGQKIINNISHYIEQSTVTAFLGKPGSGKSTALKLLAGLITPTSGSITFEDKDIHSMTHKQNEAFRKRASFMFQDSALWANQDIYHNLELPLLLHFPDMSAAERKDRIKKITEIVEFHKPLIIRPASLSIGEQKKISFARALICEPEILFLDEPTESIDEKTEDLFISILKDFISQNKTVIYVSHDNYLINSFLCDKIYFEDGEIKEKILLDDINQIDDYYEGDL</sequence>
<evidence type="ECO:0000259" key="3">
    <source>
        <dbReference type="PROSITE" id="PS50893"/>
    </source>
</evidence>
<dbReference type="GO" id="GO:0016887">
    <property type="term" value="F:ATP hydrolysis activity"/>
    <property type="evidence" value="ECO:0007669"/>
    <property type="project" value="InterPro"/>
</dbReference>
<gene>
    <name evidence="4" type="ORF">SAMN04487977_103252</name>
</gene>
<evidence type="ECO:0000256" key="1">
    <source>
        <dbReference type="ARBA" id="ARBA00022741"/>
    </source>
</evidence>
<dbReference type="AlphaFoldDB" id="A0A1H9ER55"/>
<keyword evidence="1" id="KW-0547">Nucleotide-binding</keyword>
<proteinExistence type="predicted"/>
<reference evidence="4 5" key="1">
    <citation type="submission" date="2016-10" db="EMBL/GenBank/DDBJ databases">
        <authorList>
            <person name="de Groot N.N."/>
        </authorList>
    </citation>
    <scope>NUCLEOTIDE SEQUENCE [LARGE SCALE GENOMIC DNA]</scope>
    <source>
        <strain evidence="4 5">B25</strain>
    </source>
</reference>
<dbReference type="InterPro" id="IPR015854">
    <property type="entry name" value="ABC_transpr_LolD-like"/>
</dbReference>
<feature type="domain" description="ABC transporter" evidence="3">
    <location>
        <begin position="4"/>
        <end position="238"/>
    </location>
</feature>
<dbReference type="SMART" id="SM00382">
    <property type="entry name" value="AAA"/>
    <property type="match status" value="1"/>
</dbReference>